<proteinExistence type="predicted"/>
<feature type="region of interest" description="Disordered" evidence="1">
    <location>
        <begin position="1"/>
        <end position="20"/>
    </location>
</feature>
<evidence type="ECO:0000313" key="2">
    <source>
        <dbReference type="EMBL" id="MCI19664.1"/>
    </source>
</evidence>
<dbReference type="EMBL" id="LXQA010115947">
    <property type="protein sequence ID" value="MCI19664.1"/>
    <property type="molecule type" value="Genomic_DNA"/>
</dbReference>
<dbReference type="AlphaFoldDB" id="A0A392Q6B1"/>
<keyword evidence="3" id="KW-1185">Reference proteome</keyword>
<accession>A0A392Q6B1</accession>
<dbReference type="Proteomes" id="UP000265520">
    <property type="component" value="Unassembled WGS sequence"/>
</dbReference>
<comment type="caution">
    <text evidence="2">The sequence shown here is derived from an EMBL/GenBank/DDBJ whole genome shotgun (WGS) entry which is preliminary data.</text>
</comment>
<name>A0A392Q6B1_9FABA</name>
<evidence type="ECO:0000313" key="3">
    <source>
        <dbReference type="Proteomes" id="UP000265520"/>
    </source>
</evidence>
<protein>
    <submittedName>
        <fullName evidence="2">Uncharacterized protein</fullName>
    </submittedName>
</protein>
<organism evidence="2 3">
    <name type="scientific">Trifolium medium</name>
    <dbReference type="NCBI Taxonomy" id="97028"/>
    <lineage>
        <taxon>Eukaryota</taxon>
        <taxon>Viridiplantae</taxon>
        <taxon>Streptophyta</taxon>
        <taxon>Embryophyta</taxon>
        <taxon>Tracheophyta</taxon>
        <taxon>Spermatophyta</taxon>
        <taxon>Magnoliopsida</taxon>
        <taxon>eudicotyledons</taxon>
        <taxon>Gunneridae</taxon>
        <taxon>Pentapetalae</taxon>
        <taxon>rosids</taxon>
        <taxon>fabids</taxon>
        <taxon>Fabales</taxon>
        <taxon>Fabaceae</taxon>
        <taxon>Papilionoideae</taxon>
        <taxon>50 kb inversion clade</taxon>
        <taxon>NPAAA clade</taxon>
        <taxon>Hologalegina</taxon>
        <taxon>IRL clade</taxon>
        <taxon>Trifolieae</taxon>
        <taxon>Trifolium</taxon>
    </lineage>
</organism>
<evidence type="ECO:0000256" key="1">
    <source>
        <dbReference type="SAM" id="MobiDB-lite"/>
    </source>
</evidence>
<feature type="non-terminal residue" evidence="2">
    <location>
        <position position="1"/>
    </location>
</feature>
<reference evidence="2 3" key="1">
    <citation type="journal article" date="2018" name="Front. Plant Sci.">
        <title>Red Clover (Trifolium pratense) and Zigzag Clover (T. medium) - A Picture of Genomic Similarities and Differences.</title>
        <authorList>
            <person name="Dluhosova J."/>
            <person name="Istvanek J."/>
            <person name="Nedelnik J."/>
            <person name="Repkova J."/>
        </authorList>
    </citation>
    <scope>NUCLEOTIDE SEQUENCE [LARGE SCALE GENOMIC DNA]</scope>
    <source>
        <strain evidence="3">cv. 10/8</strain>
        <tissue evidence="2">Leaf</tissue>
    </source>
</reference>
<sequence>GVGWRDVDEESNGERSMDGDRLREVDGEIWMKRAMEKGGRGEINGWRVLDGERCIEREIDRGSWIID</sequence>